<gene>
    <name evidence="5" type="ORF">P153DRAFT_261071</name>
</gene>
<dbReference type="GO" id="GO:0102522">
    <property type="term" value="F:tRNA 4-demethylwyosine alpha-amino-alpha-carboxypropyltransferase activity"/>
    <property type="evidence" value="ECO:0007669"/>
    <property type="project" value="UniProtKB-EC"/>
</dbReference>
<dbReference type="RefSeq" id="XP_033523657.1">
    <property type="nucleotide sequence ID" value="XM_033662831.1"/>
</dbReference>
<dbReference type="OrthoDB" id="2387925at2759"/>
<dbReference type="GO" id="GO:0008757">
    <property type="term" value="F:S-adenosylmethionine-dependent methyltransferase activity"/>
    <property type="evidence" value="ECO:0007669"/>
    <property type="project" value="InterPro"/>
</dbReference>
<proteinExistence type="predicted"/>
<evidence type="ECO:0000313" key="6">
    <source>
        <dbReference type="Proteomes" id="UP000799771"/>
    </source>
</evidence>
<dbReference type="GeneID" id="54403263"/>
<dbReference type="AlphaFoldDB" id="A0A6A6AE64"/>
<feature type="non-terminal residue" evidence="5">
    <location>
        <position position="1"/>
    </location>
</feature>
<dbReference type="PANTHER" id="PTHR23245:SF25">
    <property type="entry name" value="TRNA WYBUTOSINE-SYNTHESIZING PROTEIN 2 HOMOLOG"/>
    <property type="match status" value="1"/>
</dbReference>
<dbReference type="Proteomes" id="UP000799771">
    <property type="component" value="Unassembled WGS sequence"/>
</dbReference>
<keyword evidence="6" id="KW-1185">Reference proteome</keyword>
<dbReference type="GO" id="GO:0005737">
    <property type="term" value="C:cytoplasm"/>
    <property type="evidence" value="ECO:0007669"/>
    <property type="project" value="TreeGrafter"/>
</dbReference>
<feature type="compositionally biased region" description="Basic and acidic residues" evidence="3">
    <location>
        <begin position="35"/>
        <end position="44"/>
    </location>
</feature>
<evidence type="ECO:0000256" key="2">
    <source>
        <dbReference type="ARBA" id="ARBA00049400"/>
    </source>
</evidence>
<dbReference type="InterPro" id="IPR030382">
    <property type="entry name" value="MeTrfase_TRM5/TYW2"/>
</dbReference>
<dbReference type="SUPFAM" id="SSF53335">
    <property type="entry name" value="S-adenosyl-L-methionine-dependent methyltransferases"/>
    <property type="match status" value="1"/>
</dbReference>
<dbReference type="GO" id="GO:0031591">
    <property type="term" value="P:wybutosine biosynthetic process"/>
    <property type="evidence" value="ECO:0007669"/>
    <property type="project" value="InterPro"/>
</dbReference>
<dbReference type="GO" id="GO:0030488">
    <property type="term" value="P:tRNA methylation"/>
    <property type="evidence" value="ECO:0007669"/>
    <property type="project" value="TreeGrafter"/>
</dbReference>
<evidence type="ECO:0000256" key="1">
    <source>
        <dbReference type="ARBA" id="ARBA00012265"/>
    </source>
</evidence>
<dbReference type="InterPro" id="IPR029063">
    <property type="entry name" value="SAM-dependent_MTases_sf"/>
</dbReference>
<dbReference type="GO" id="GO:0008175">
    <property type="term" value="F:tRNA methyltransferase activity"/>
    <property type="evidence" value="ECO:0007669"/>
    <property type="project" value="TreeGrafter"/>
</dbReference>
<dbReference type="Gene3D" id="3.40.50.150">
    <property type="entry name" value="Vaccinia Virus protein VP39"/>
    <property type="match status" value="1"/>
</dbReference>
<dbReference type="PANTHER" id="PTHR23245">
    <property type="entry name" value="TRNA METHYLTRANSFERASE"/>
    <property type="match status" value="1"/>
</dbReference>
<organism evidence="5 6">
    <name type="scientific">Dothidotthia symphoricarpi CBS 119687</name>
    <dbReference type="NCBI Taxonomy" id="1392245"/>
    <lineage>
        <taxon>Eukaryota</taxon>
        <taxon>Fungi</taxon>
        <taxon>Dikarya</taxon>
        <taxon>Ascomycota</taxon>
        <taxon>Pezizomycotina</taxon>
        <taxon>Dothideomycetes</taxon>
        <taxon>Pleosporomycetidae</taxon>
        <taxon>Pleosporales</taxon>
        <taxon>Dothidotthiaceae</taxon>
        <taxon>Dothidotthia</taxon>
    </lineage>
</organism>
<dbReference type="EC" id="2.5.1.114" evidence="1"/>
<protein>
    <recommendedName>
        <fullName evidence="1">tRNA(Phe) (4-demethylwyosine(37)-C(7)) aminocarboxypropyltransferase</fullName>
        <ecNumber evidence="1">2.5.1.114</ecNumber>
    </recommendedName>
</protein>
<feature type="compositionally biased region" description="Polar residues" evidence="3">
    <location>
        <begin position="45"/>
        <end position="78"/>
    </location>
</feature>
<dbReference type="EMBL" id="ML977506">
    <property type="protein sequence ID" value="KAF2129268.1"/>
    <property type="molecule type" value="Genomic_DNA"/>
</dbReference>
<dbReference type="PROSITE" id="PS51684">
    <property type="entry name" value="SAM_MT_TRM5_TYW2"/>
    <property type="match status" value="1"/>
</dbReference>
<comment type="catalytic activity">
    <reaction evidence="2">
        <text>4-demethylwyosine(37) in tRNA(Phe) + S-adenosyl-L-methionine = 4-demethyl-7-[(3S)-3-amino-3-carboxypropyl]wyosine(37) in tRNA(Phe) + S-methyl-5'-thioadenosine + H(+)</text>
        <dbReference type="Rhea" id="RHEA:36355"/>
        <dbReference type="Rhea" id="RHEA-COMP:10164"/>
        <dbReference type="Rhea" id="RHEA-COMP:10378"/>
        <dbReference type="ChEBI" id="CHEBI:15378"/>
        <dbReference type="ChEBI" id="CHEBI:17509"/>
        <dbReference type="ChEBI" id="CHEBI:59789"/>
        <dbReference type="ChEBI" id="CHEBI:64315"/>
        <dbReference type="ChEBI" id="CHEBI:73550"/>
        <dbReference type="EC" id="2.5.1.114"/>
    </reaction>
</comment>
<evidence type="ECO:0000259" key="4">
    <source>
        <dbReference type="PROSITE" id="PS51684"/>
    </source>
</evidence>
<name>A0A6A6AE64_9PLEO</name>
<dbReference type="PIRSF" id="PIRSF038972">
    <property type="entry name" value="Trm12"/>
    <property type="match status" value="1"/>
</dbReference>
<feature type="domain" description="SAM-dependent methyltransferase TRM5/TYW2-type" evidence="4">
    <location>
        <begin position="223"/>
        <end position="546"/>
    </location>
</feature>
<feature type="non-terminal residue" evidence="5">
    <location>
        <position position="546"/>
    </location>
</feature>
<evidence type="ECO:0000313" key="5">
    <source>
        <dbReference type="EMBL" id="KAF2129268.1"/>
    </source>
</evidence>
<feature type="region of interest" description="Disordered" evidence="3">
    <location>
        <begin position="35"/>
        <end position="82"/>
    </location>
</feature>
<evidence type="ECO:0000256" key="3">
    <source>
        <dbReference type="SAM" id="MobiDB-lite"/>
    </source>
</evidence>
<reference evidence="5" key="1">
    <citation type="journal article" date="2020" name="Stud. Mycol.">
        <title>101 Dothideomycetes genomes: a test case for predicting lifestyles and emergence of pathogens.</title>
        <authorList>
            <person name="Haridas S."/>
            <person name="Albert R."/>
            <person name="Binder M."/>
            <person name="Bloem J."/>
            <person name="Labutti K."/>
            <person name="Salamov A."/>
            <person name="Andreopoulos B."/>
            <person name="Baker S."/>
            <person name="Barry K."/>
            <person name="Bills G."/>
            <person name="Bluhm B."/>
            <person name="Cannon C."/>
            <person name="Castanera R."/>
            <person name="Culley D."/>
            <person name="Daum C."/>
            <person name="Ezra D."/>
            <person name="Gonzalez J."/>
            <person name="Henrissat B."/>
            <person name="Kuo A."/>
            <person name="Liang C."/>
            <person name="Lipzen A."/>
            <person name="Lutzoni F."/>
            <person name="Magnuson J."/>
            <person name="Mondo S."/>
            <person name="Nolan M."/>
            <person name="Ohm R."/>
            <person name="Pangilinan J."/>
            <person name="Park H.-J."/>
            <person name="Ramirez L."/>
            <person name="Alfaro M."/>
            <person name="Sun H."/>
            <person name="Tritt A."/>
            <person name="Yoshinaga Y."/>
            <person name="Zwiers L.-H."/>
            <person name="Turgeon B."/>
            <person name="Goodwin S."/>
            <person name="Spatafora J."/>
            <person name="Crous P."/>
            <person name="Grigoriev I."/>
        </authorList>
    </citation>
    <scope>NUCLEOTIDE SEQUENCE</scope>
    <source>
        <strain evidence="5">CBS 119687</strain>
    </source>
</reference>
<dbReference type="InterPro" id="IPR026274">
    <property type="entry name" value="tRNA_wybutosine_synth_prot_2"/>
</dbReference>
<accession>A0A6A6AE64</accession>
<sequence length="546" mass="59933">VDKAQAYVVLVVPKQHVKTIKSALERHNLFDKTGRITSDAREESTAVQTNILTESNTPTSSSGETRNNDSTVGNSPQESGRFMEQRMRIPTTIPYPFVGDELDEVLNRPDTSSLKQKILSETALTHLHQAISIHYHLSPTYKTAPAQRNPVIKALKEALDALPANLLSDMDLTSSALTSSFPDTHSIYKPMLLLPQKAFSSPPWTLFQSTHPPSSPAFQSLLAHIAAATHTTHIALQSPIPDHLPTTTTPQEPTHENILRRPQNIAPVYGSFGPAPTPHSQSTPTHSDFAAALWVSTTQNGIHQTWAPRYTMFSRGNIREKTRILHHASVTAHSSSGVTALDLYAGIGYFAFSYKRGGGSSIQRLLCWELNPWSVEGLRRGAQRNGWSSRVVTSSDMPASRAEWEGFATQLQQEDDDGARTDFLIFQMHNDTAPDIIRHLRSVLPPVRHVNLGLLPSSRGAWGAAVEALDRGGGGWIRAHENVGVGELDVVTRGVEREFQDYADAGGGGGDDGDGALRRRVRVEHVERVKTYAPGVLHVVFDVHVE</sequence>